<reference evidence="3" key="1">
    <citation type="submission" date="2020-10" db="EMBL/GenBank/DDBJ databases">
        <authorList>
            <person name="Han B."/>
            <person name="Lu T."/>
            <person name="Zhao Q."/>
            <person name="Huang X."/>
            <person name="Zhao Y."/>
        </authorList>
    </citation>
    <scope>NUCLEOTIDE SEQUENCE</scope>
</reference>
<keyword evidence="2" id="KW-0472">Membrane</keyword>
<evidence type="ECO:0000313" key="3">
    <source>
        <dbReference type="EMBL" id="CAD6255685.1"/>
    </source>
</evidence>
<feature type="region of interest" description="Disordered" evidence="1">
    <location>
        <begin position="80"/>
        <end position="121"/>
    </location>
</feature>
<evidence type="ECO:0000313" key="4">
    <source>
        <dbReference type="Proteomes" id="UP000604825"/>
    </source>
</evidence>
<feature type="region of interest" description="Disordered" evidence="1">
    <location>
        <begin position="438"/>
        <end position="465"/>
    </location>
</feature>
<proteinExistence type="predicted"/>
<dbReference type="OrthoDB" id="667208at2759"/>
<feature type="compositionally biased region" description="Low complexity" evidence="1">
    <location>
        <begin position="85"/>
        <end position="97"/>
    </location>
</feature>
<feature type="region of interest" description="Disordered" evidence="1">
    <location>
        <begin position="915"/>
        <end position="938"/>
    </location>
</feature>
<feature type="compositionally biased region" description="Low complexity" evidence="1">
    <location>
        <begin position="20"/>
        <end position="30"/>
    </location>
</feature>
<feature type="region of interest" description="Disordered" evidence="1">
    <location>
        <begin position="20"/>
        <end position="53"/>
    </location>
</feature>
<feature type="region of interest" description="Disordered" evidence="1">
    <location>
        <begin position="960"/>
        <end position="982"/>
    </location>
</feature>
<feature type="region of interest" description="Disordered" evidence="1">
    <location>
        <begin position="1046"/>
        <end position="1081"/>
    </location>
</feature>
<evidence type="ECO:0000256" key="2">
    <source>
        <dbReference type="SAM" id="Phobius"/>
    </source>
</evidence>
<dbReference type="Proteomes" id="UP000604825">
    <property type="component" value="Unassembled WGS sequence"/>
</dbReference>
<protein>
    <submittedName>
        <fullName evidence="3">Uncharacterized protein</fullName>
    </submittedName>
</protein>
<feature type="compositionally biased region" description="Polar residues" evidence="1">
    <location>
        <begin position="1054"/>
        <end position="1068"/>
    </location>
</feature>
<feature type="compositionally biased region" description="Basic and acidic residues" evidence="1">
    <location>
        <begin position="926"/>
        <end position="938"/>
    </location>
</feature>
<keyword evidence="2" id="KW-0812">Transmembrane</keyword>
<dbReference type="GO" id="GO:0040029">
    <property type="term" value="P:epigenetic regulation of gene expression"/>
    <property type="evidence" value="ECO:0007669"/>
    <property type="project" value="TreeGrafter"/>
</dbReference>
<dbReference type="InterPro" id="IPR038808">
    <property type="entry name" value="MOS1-like"/>
</dbReference>
<comment type="caution">
    <text evidence="3">The sequence shown here is derived from an EMBL/GenBank/DDBJ whole genome shotgun (WGS) entry which is preliminary data.</text>
</comment>
<feature type="compositionally biased region" description="Polar residues" evidence="1">
    <location>
        <begin position="803"/>
        <end position="816"/>
    </location>
</feature>
<evidence type="ECO:0000256" key="1">
    <source>
        <dbReference type="SAM" id="MobiDB-lite"/>
    </source>
</evidence>
<dbReference type="PANTHER" id="PTHR34805">
    <property type="entry name" value="PROTEIN MODIFIER OF SNC1 1"/>
    <property type="match status" value="1"/>
</dbReference>
<dbReference type="EMBL" id="CAJGYO010000010">
    <property type="protein sequence ID" value="CAD6255685.1"/>
    <property type="molecule type" value="Genomic_DNA"/>
</dbReference>
<feature type="compositionally biased region" description="Basic and acidic residues" evidence="1">
    <location>
        <begin position="1069"/>
        <end position="1081"/>
    </location>
</feature>
<feature type="transmembrane region" description="Helical" evidence="2">
    <location>
        <begin position="180"/>
        <end position="204"/>
    </location>
</feature>
<sequence length="1143" mass="125229">MAAAPARALAADKRWGFAAAAAAPGRTPAAGVVETAPKPTDLPTQRGALPWGDRPMRLVPNAWGSSSLLSLKKGEGSGSFVNINDHPSSPVSSSMSTDESDLLDSPVSCGRTSHDSVTAISRPQSTELRSGSWKFAHSQISFLDVLKAPLRTIAKKEVILFLLQISLGNQNRLNYMLHKFLIYVCLLHVLITGIILLTGMEFVFEEWYHMVRAGKPADKTVSFPVEPFTHDGQSVLNQGGEERHGPHGVYHPENNDSCYAHVPVDTFVKSLPHLILEKVKDNHSDALEKQPVIKKDVALLEKIKCLPHHILGKVKGNHSDALEKQPVIKENVALLEKIKCLNIKARNLRACNMPEISLCKESKVECPKSLNLKADHLANDVPFSAATSFITSAFDMANYVSERISTANNHEDQPLAENCSQQGHARTANDLLKSPHEIQHSRRELSAQNSQPQGEERGKSQQKAKSIAKLEFVQNQKSNDAPGKSGDSHVYGGWNALMNKLGCAEDIPFNISRHGWEGHPAVDSLPVMTDSHQDQSFPWNTSQQGHVLTDDILNSPRYEIEMENENIEHEATFIAKPEDLSTQPFVHSLKSNDAPGESADYHVYARSNALRNRHGSSAEDISFSMPGHGWKDHSTVDSLPVVRTDTYQDQSFPEGTSLQVQGRAVDDMVNSPGYDIELSRRELSAQHPKQLQEEERGKLQQKAKANAKLEELKRCLFVQNHMSNDVPQETNKNLCKQNAGSAAKNTAAAISSTQNVMCAAKKTDISMLEHIAQKTEAESHDSNAPKLLQTEDREGQVHKQESISRGSTPASDTAAANISPLIPNTISPVKNTEIKIMEPIDLKGVSHTNESRTPMHLQMEEKRRQVHSHRRILRGCTPASGPAGVNKGSLIHNVIPSAKNNENSMMEHIAWKSASQSHENSSPKRLQMENRQRQVHPQERVLRERSNIAESTEDITTVSGTHVNAPNAEAKPHVDLSTQSKNRPVSPCVFGTKNTETSGLLKAPVSGVVINSSIITMQTPLARGFTVGSIMLGDVSVASNQEKTVAKEVDDDTTNSCASPKQTKQLGKNQHDEQHAKDPHGCDSIMCAEVKEPSKKERPEAGGVNCMAIPAPNHPSGNQSTVLQDAVPAKTSEIESMPINLNT</sequence>
<organism evidence="3 4">
    <name type="scientific">Miscanthus lutarioriparius</name>
    <dbReference type="NCBI Taxonomy" id="422564"/>
    <lineage>
        <taxon>Eukaryota</taxon>
        <taxon>Viridiplantae</taxon>
        <taxon>Streptophyta</taxon>
        <taxon>Embryophyta</taxon>
        <taxon>Tracheophyta</taxon>
        <taxon>Spermatophyta</taxon>
        <taxon>Magnoliopsida</taxon>
        <taxon>Liliopsida</taxon>
        <taxon>Poales</taxon>
        <taxon>Poaceae</taxon>
        <taxon>PACMAD clade</taxon>
        <taxon>Panicoideae</taxon>
        <taxon>Andropogonodae</taxon>
        <taxon>Andropogoneae</taxon>
        <taxon>Saccharinae</taxon>
        <taxon>Miscanthus</taxon>
    </lineage>
</organism>
<feature type="region of interest" description="Disordered" evidence="1">
    <location>
        <begin position="775"/>
        <end position="816"/>
    </location>
</feature>
<name>A0A811Q9C4_9POAL</name>
<gene>
    <name evidence="3" type="ORF">NCGR_LOCUS39224</name>
</gene>
<keyword evidence="4" id="KW-1185">Reference proteome</keyword>
<feature type="compositionally biased region" description="Polar residues" evidence="1">
    <location>
        <begin position="915"/>
        <end position="924"/>
    </location>
</feature>
<dbReference type="AlphaFoldDB" id="A0A811Q9C4"/>
<keyword evidence="2" id="KW-1133">Transmembrane helix</keyword>
<feature type="compositionally biased region" description="Basic and acidic residues" evidence="1">
    <location>
        <begin position="775"/>
        <end position="802"/>
    </location>
</feature>
<accession>A0A811Q9C4</accession>
<feature type="region of interest" description="Disordered" evidence="1">
    <location>
        <begin position="1093"/>
        <end position="1124"/>
    </location>
</feature>
<dbReference type="PANTHER" id="PTHR34805:SF2">
    <property type="entry name" value="BAT2 N-TERMINAL DOMAIN-CONTAINING PROTEIN"/>
    <property type="match status" value="1"/>
</dbReference>